<keyword evidence="4" id="KW-0411">Iron-sulfur</keyword>
<feature type="domain" description="Iron-binding zinc finger CDGSH type" evidence="5">
    <location>
        <begin position="122"/>
        <end position="161"/>
    </location>
</feature>
<dbReference type="KEGG" id="ddl:Desdi_1478"/>
<evidence type="ECO:0000259" key="5">
    <source>
        <dbReference type="SMART" id="SM00704"/>
    </source>
</evidence>
<reference evidence="7" key="1">
    <citation type="submission" date="2012-02" db="EMBL/GenBank/DDBJ databases">
        <title>Complete sequence of Desulfitobacterium dichloroeliminans LMG P-21439.</title>
        <authorList>
            <person name="Lucas S."/>
            <person name="Han J."/>
            <person name="Lapidus A."/>
            <person name="Cheng J.-F."/>
            <person name="Goodwin L."/>
            <person name="Pitluck S."/>
            <person name="Peters L."/>
            <person name="Ovchinnikova G."/>
            <person name="Teshima H."/>
            <person name="Detter J.C."/>
            <person name="Han C."/>
            <person name="Tapia R."/>
            <person name="Land M."/>
            <person name="Hauser L."/>
            <person name="Kyrpides N."/>
            <person name="Ivanova N."/>
            <person name="Pagani I."/>
            <person name="Kruse T."/>
            <person name="de Vos W.M."/>
            <person name="Boon N."/>
            <person name="Smidt H."/>
            <person name="Woyke T."/>
        </authorList>
    </citation>
    <scope>NUCLEOTIDE SEQUENCE [LARGE SCALE GENOMIC DNA]</scope>
    <source>
        <strain evidence="7">LMG P-21439 / DCA1</strain>
    </source>
</reference>
<accession>L0F7P3</accession>
<dbReference type="GO" id="GO:0046872">
    <property type="term" value="F:metal ion binding"/>
    <property type="evidence" value="ECO:0007669"/>
    <property type="project" value="UniProtKB-KW"/>
</dbReference>
<dbReference type="Gene3D" id="3.40.5.90">
    <property type="entry name" value="CDGSH iron-sulfur domain, mitoNEET-type"/>
    <property type="match status" value="1"/>
</dbReference>
<keyword evidence="2" id="KW-0479">Metal-binding</keyword>
<keyword evidence="7" id="KW-1185">Reference proteome</keyword>
<sequence length="162" mass="18013">MEKDKVMPGADRGNNYRVYRTDDLIVYWDARQCSHAGKCWKNLPQVFRPKERPWVSLTSATPEEVIATVDKCPTDALKYELPEGSKVNPEIAQGMGSIAYKKDETTSIKIKATHSGPLRVEGSVQVFDADGEFIKQSHRIILCGCGRSGNRPFCDGSHASQP</sequence>
<proteinExistence type="predicted"/>
<dbReference type="SMART" id="SM00704">
    <property type="entry name" value="ZnF_CDGSH"/>
    <property type="match status" value="1"/>
</dbReference>
<dbReference type="SUPFAM" id="SSF54862">
    <property type="entry name" value="4Fe-4S ferredoxins"/>
    <property type="match status" value="1"/>
</dbReference>
<evidence type="ECO:0000256" key="2">
    <source>
        <dbReference type="ARBA" id="ARBA00022723"/>
    </source>
</evidence>
<dbReference type="InterPro" id="IPR042216">
    <property type="entry name" value="MitoNEET_CISD"/>
</dbReference>
<evidence type="ECO:0000256" key="4">
    <source>
        <dbReference type="ARBA" id="ARBA00023014"/>
    </source>
</evidence>
<dbReference type="STRING" id="871963.Desdi_1478"/>
<evidence type="ECO:0000313" key="6">
    <source>
        <dbReference type="EMBL" id="AGA68973.1"/>
    </source>
</evidence>
<dbReference type="Pfam" id="PF06902">
    <property type="entry name" value="Fer4_19"/>
    <property type="match status" value="1"/>
</dbReference>
<dbReference type="eggNOG" id="COG3592">
    <property type="taxonomic scope" value="Bacteria"/>
</dbReference>
<name>L0F7P3_DESDL</name>
<dbReference type="Pfam" id="PF09360">
    <property type="entry name" value="zf-CDGSH"/>
    <property type="match status" value="1"/>
</dbReference>
<evidence type="ECO:0000256" key="1">
    <source>
        <dbReference type="ARBA" id="ARBA00022714"/>
    </source>
</evidence>
<dbReference type="InterPro" id="IPR010693">
    <property type="entry name" value="Divergent_4Fe-4S_mono-cluster"/>
</dbReference>
<dbReference type="Gene3D" id="3.30.70.20">
    <property type="match status" value="1"/>
</dbReference>
<organism evidence="6 7">
    <name type="scientific">Desulfitobacterium dichloroeliminans (strain LMG P-21439 / DCA1)</name>
    <dbReference type="NCBI Taxonomy" id="871963"/>
    <lineage>
        <taxon>Bacteria</taxon>
        <taxon>Bacillati</taxon>
        <taxon>Bacillota</taxon>
        <taxon>Clostridia</taxon>
        <taxon>Eubacteriales</taxon>
        <taxon>Desulfitobacteriaceae</taxon>
        <taxon>Desulfitobacterium</taxon>
    </lineage>
</organism>
<dbReference type="eggNOG" id="COG3369">
    <property type="taxonomic scope" value="Bacteria"/>
</dbReference>
<dbReference type="EMBL" id="CP003344">
    <property type="protein sequence ID" value="AGA68973.1"/>
    <property type="molecule type" value="Genomic_DNA"/>
</dbReference>
<protein>
    <recommendedName>
        <fullName evidence="5">Iron-binding zinc finger CDGSH type domain-containing protein</fullName>
    </recommendedName>
</protein>
<dbReference type="RefSeq" id="WP_015261966.1">
    <property type="nucleotide sequence ID" value="NC_019903.1"/>
</dbReference>
<dbReference type="GO" id="GO:0005737">
    <property type="term" value="C:cytoplasm"/>
    <property type="evidence" value="ECO:0007669"/>
    <property type="project" value="UniProtKB-ARBA"/>
</dbReference>
<keyword evidence="3" id="KW-0408">Iron</keyword>
<dbReference type="GO" id="GO:0051537">
    <property type="term" value="F:2 iron, 2 sulfur cluster binding"/>
    <property type="evidence" value="ECO:0007669"/>
    <property type="project" value="UniProtKB-KW"/>
</dbReference>
<dbReference type="AlphaFoldDB" id="L0F7P3"/>
<gene>
    <name evidence="6" type="ordered locus">Desdi_1478</name>
</gene>
<evidence type="ECO:0000313" key="7">
    <source>
        <dbReference type="Proteomes" id="UP000010797"/>
    </source>
</evidence>
<keyword evidence="1" id="KW-0001">2Fe-2S</keyword>
<dbReference type="Proteomes" id="UP000010797">
    <property type="component" value="Chromosome"/>
</dbReference>
<dbReference type="HOGENOM" id="CLU_142134_0_0_9"/>
<evidence type="ECO:0000256" key="3">
    <source>
        <dbReference type="ARBA" id="ARBA00023004"/>
    </source>
</evidence>
<dbReference type="InterPro" id="IPR018967">
    <property type="entry name" value="FeS-contain_CDGSH-typ"/>
</dbReference>